<sequence>MEHAEFETVSYTAPVISILGTVTGATFGSASANNADDTEYWQ</sequence>
<organism evidence="1">
    <name type="scientific">Streptomyces sp. R35</name>
    <dbReference type="NCBI Taxonomy" id="3238630"/>
    <lineage>
        <taxon>Bacteria</taxon>
        <taxon>Bacillati</taxon>
        <taxon>Actinomycetota</taxon>
        <taxon>Actinomycetes</taxon>
        <taxon>Kitasatosporales</taxon>
        <taxon>Streptomycetaceae</taxon>
        <taxon>Streptomyces</taxon>
    </lineage>
</organism>
<dbReference type="EMBL" id="CP163440">
    <property type="protein sequence ID" value="XDQ59362.1"/>
    <property type="molecule type" value="Genomic_DNA"/>
</dbReference>
<protein>
    <recommendedName>
        <fullName evidence="2">Lasso RiPP family leader peptide-containing protein</fullName>
    </recommendedName>
</protein>
<accession>A0AB39RZI2</accession>
<dbReference type="AlphaFoldDB" id="A0AB39RZI2"/>
<reference evidence="1" key="1">
    <citation type="submission" date="2024-07" db="EMBL/GenBank/DDBJ databases">
        <authorList>
            <person name="Yu S.T."/>
        </authorList>
    </citation>
    <scope>NUCLEOTIDE SEQUENCE</scope>
    <source>
        <strain evidence="1">R35</strain>
    </source>
</reference>
<name>A0AB39RZI2_9ACTN</name>
<evidence type="ECO:0008006" key="2">
    <source>
        <dbReference type="Google" id="ProtNLM"/>
    </source>
</evidence>
<proteinExistence type="predicted"/>
<dbReference type="RefSeq" id="WP_369253743.1">
    <property type="nucleotide sequence ID" value="NZ_CP163440.1"/>
</dbReference>
<evidence type="ECO:0000313" key="1">
    <source>
        <dbReference type="EMBL" id="XDQ59362.1"/>
    </source>
</evidence>
<gene>
    <name evidence="1" type="ORF">AB5J50_00245</name>
</gene>